<name>A0AA88KQ65_NAELO</name>
<proteinExistence type="inferred from homology"/>
<protein>
    <submittedName>
        <fullName evidence="3">Uncharacterized protein</fullName>
    </submittedName>
</protein>
<comment type="similarity">
    <text evidence="1">Belongs to the sel-1 family.</text>
</comment>
<dbReference type="Gene3D" id="1.25.40.10">
    <property type="entry name" value="Tetratricopeptide repeat domain"/>
    <property type="match status" value="2"/>
</dbReference>
<evidence type="ECO:0000256" key="1">
    <source>
        <dbReference type="ARBA" id="ARBA00038101"/>
    </source>
</evidence>
<keyword evidence="4" id="KW-1185">Reference proteome</keyword>
<dbReference type="AlphaFoldDB" id="A0AA88KQ65"/>
<dbReference type="InterPro" id="IPR011990">
    <property type="entry name" value="TPR-like_helical_dom_sf"/>
</dbReference>
<feature type="compositionally biased region" description="Polar residues" evidence="2">
    <location>
        <begin position="630"/>
        <end position="645"/>
    </location>
</feature>
<feature type="region of interest" description="Disordered" evidence="2">
    <location>
        <begin position="611"/>
        <end position="657"/>
    </location>
</feature>
<sequence length="657" mass="74475">MIKSKLLAAQRQAHHHSVASTNFLFHLAPLRFSSIHSSWRKQYSCYHQLCYLFSEQQREFHHHGVSKMAAAGTISVDPNKFKLIESVFNQLVNVDIVQLFDRVSKYREESTRIAMERIQNRFSGKENNSSEVKIDPLPQDVKARILKSLEILVSLPTPEEPSETNQRIKYFKSQALKAFGVIYSEFYPWFGIDRDAHLGFYYMTAAAKLDDAEACYHVGTCFINALNYLAGEELEPEKYNFIKSSSFLFGSEYDKDTNTFIFLDEKARKKKKLQLEGKEHILKPKLSSEEYLKYPGITQDLLYIKLKENEKLAVEYLKKAADLGDMESQVIMAKFYLEGKAGLATNLKLSMHYGEMASKQNSPHALFNIASIYLLGAKSQVAKPGFEELTAYQLHHTPNATETFEVKKDVNKAMEYYTKAASLGLPEAAYMVGHAYHHGLYNLTQNTEKAVQFLNQAVNNSHAEAAYYLYLMYATGENCEKDTKKAEQYFTTAIKLHSPNALYELGDRYFHGKNGCSVDYAKAFEFFTRAGELKNKNALYCLGVMYYHGIHVKKSLKTAFERYSQAVQTGSKEACLALSDMVSKGEGGVPRDEHYAKQLKKMYDQMVASEEGRSLDNQHQDSDSEVDIRSASNHSGGCGKSSCQCAAQPEEKTTITA</sequence>
<dbReference type="SMART" id="SM00671">
    <property type="entry name" value="SEL1"/>
    <property type="match status" value="9"/>
</dbReference>
<reference evidence="3 4" key="1">
    <citation type="journal article" date="2018" name="BMC Genomics">
        <title>The genome of Naegleria lovaniensis, the basis for a comparative approach to unravel pathogenicity factors of the human pathogenic amoeba N. fowleri.</title>
        <authorList>
            <person name="Liechti N."/>
            <person name="Schurch N."/>
            <person name="Bruggmann R."/>
            <person name="Wittwer M."/>
        </authorList>
    </citation>
    <scope>NUCLEOTIDE SEQUENCE [LARGE SCALE GENOMIC DNA]</scope>
    <source>
        <strain evidence="3 4">ATCC 30569</strain>
    </source>
</reference>
<dbReference type="Proteomes" id="UP000816034">
    <property type="component" value="Unassembled WGS sequence"/>
</dbReference>
<evidence type="ECO:0000313" key="4">
    <source>
        <dbReference type="Proteomes" id="UP000816034"/>
    </source>
</evidence>
<dbReference type="Pfam" id="PF08238">
    <property type="entry name" value="Sel1"/>
    <property type="match status" value="9"/>
</dbReference>
<comment type="caution">
    <text evidence="3">The sequence shown here is derived from an EMBL/GenBank/DDBJ whole genome shotgun (WGS) entry which is preliminary data.</text>
</comment>
<gene>
    <name evidence="3" type="ORF">C9374_013472</name>
</gene>
<dbReference type="InterPro" id="IPR050767">
    <property type="entry name" value="Sel1_AlgK"/>
</dbReference>
<evidence type="ECO:0000313" key="3">
    <source>
        <dbReference type="EMBL" id="KAG2391987.1"/>
    </source>
</evidence>
<dbReference type="PANTHER" id="PTHR11102">
    <property type="entry name" value="SEL-1-LIKE PROTEIN"/>
    <property type="match status" value="1"/>
</dbReference>
<dbReference type="GeneID" id="68105925"/>
<dbReference type="InterPro" id="IPR006597">
    <property type="entry name" value="Sel1-like"/>
</dbReference>
<accession>A0AA88KQ65</accession>
<dbReference type="SUPFAM" id="SSF81901">
    <property type="entry name" value="HCP-like"/>
    <property type="match status" value="2"/>
</dbReference>
<evidence type="ECO:0000256" key="2">
    <source>
        <dbReference type="SAM" id="MobiDB-lite"/>
    </source>
</evidence>
<feature type="compositionally biased region" description="Basic and acidic residues" evidence="2">
    <location>
        <begin position="611"/>
        <end position="628"/>
    </location>
</feature>
<organism evidence="3 4">
    <name type="scientific">Naegleria lovaniensis</name>
    <name type="common">Amoeba</name>
    <dbReference type="NCBI Taxonomy" id="51637"/>
    <lineage>
        <taxon>Eukaryota</taxon>
        <taxon>Discoba</taxon>
        <taxon>Heterolobosea</taxon>
        <taxon>Tetramitia</taxon>
        <taxon>Eutetramitia</taxon>
        <taxon>Vahlkampfiidae</taxon>
        <taxon>Naegleria</taxon>
    </lineage>
</organism>
<dbReference type="PANTHER" id="PTHR11102:SF147">
    <property type="entry name" value="SEL1L ADAPTOR SUBUNIT OF ERAD E3 UBIQUITIN LIGASE"/>
    <property type="match status" value="1"/>
</dbReference>
<dbReference type="EMBL" id="PYSW02000006">
    <property type="protein sequence ID" value="KAG2391987.1"/>
    <property type="molecule type" value="Genomic_DNA"/>
</dbReference>
<dbReference type="RefSeq" id="XP_044553881.1">
    <property type="nucleotide sequence ID" value="XM_044689352.1"/>
</dbReference>